<dbReference type="Pfam" id="PF00004">
    <property type="entry name" value="AAA"/>
    <property type="match status" value="1"/>
</dbReference>
<dbReference type="InterPro" id="IPR027417">
    <property type="entry name" value="P-loop_NTPase"/>
</dbReference>
<dbReference type="SUPFAM" id="SSF52540">
    <property type="entry name" value="P-loop containing nucleoside triphosphate hydrolases"/>
    <property type="match status" value="1"/>
</dbReference>
<dbReference type="Gene3D" id="3.40.50.300">
    <property type="entry name" value="P-loop containing nucleotide triphosphate hydrolases"/>
    <property type="match status" value="1"/>
</dbReference>
<evidence type="ECO:0000313" key="3">
    <source>
        <dbReference type="EMBL" id="KAK0610898.1"/>
    </source>
</evidence>
<dbReference type="SMART" id="SM00382">
    <property type="entry name" value="AAA"/>
    <property type="match status" value="1"/>
</dbReference>
<keyword evidence="4" id="KW-1185">Reference proteome</keyword>
<dbReference type="GO" id="GO:0005524">
    <property type="term" value="F:ATP binding"/>
    <property type="evidence" value="ECO:0007669"/>
    <property type="project" value="InterPro"/>
</dbReference>
<comment type="caution">
    <text evidence="3">The sequence shown here is derived from an EMBL/GenBank/DDBJ whole genome shotgun (WGS) entry which is preliminary data.</text>
</comment>
<feature type="domain" description="AAA+ ATPase" evidence="2">
    <location>
        <begin position="483"/>
        <end position="605"/>
    </location>
</feature>
<dbReference type="AlphaFoldDB" id="A0AA39TX92"/>
<evidence type="ECO:0000313" key="4">
    <source>
        <dbReference type="Proteomes" id="UP001175000"/>
    </source>
</evidence>
<dbReference type="Proteomes" id="UP001175000">
    <property type="component" value="Unassembled WGS sequence"/>
</dbReference>
<keyword evidence="3" id="KW-0378">Hydrolase</keyword>
<evidence type="ECO:0000256" key="1">
    <source>
        <dbReference type="SAM" id="MobiDB-lite"/>
    </source>
</evidence>
<organism evidence="3 4">
    <name type="scientific">Immersiella caudata</name>
    <dbReference type="NCBI Taxonomy" id="314043"/>
    <lineage>
        <taxon>Eukaryota</taxon>
        <taxon>Fungi</taxon>
        <taxon>Dikarya</taxon>
        <taxon>Ascomycota</taxon>
        <taxon>Pezizomycotina</taxon>
        <taxon>Sordariomycetes</taxon>
        <taxon>Sordariomycetidae</taxon>
        <taxon>Sordariales</taxon>
        <taxon>Lasiosphaeriaceae</taxon>
        <taxon>Immersiella</taxon>
    </lineage>
</organism>
<dbReference type="PANTHER" id="PTHR46411">
    <property type="entry name" value="FAMILY ATPASE, PUTATIVE-RELATED"/>
    <property type="match status" value="1"/>
</dbReference>
<dbReference type="InterPro" id="IPR003959">
    <property type="entry name" value="ATPase_AAA_core"/>
</dbReference>
<evidence type="ECO:0000259" key="2">
    <source>
        <dbReference type="SMART" id="SM00382"/>
    </source>
</evidence>
<feature type="region of interest" description="Disordered" evidence="1">
    <location>
        <begin position="370"/>
        <end position="394"/>
    </location>
</feature>
<dbReference type="PANTHER" id="PTHR46411:SF2">
    <property type="entry name" value="AAA+ ATPASE DOMAIN-CONTAINING PROTEIN"/>
    <property type="match status" value="1"/>
</dbReference>
<dbReference type="EMBL" id="JAULSU010000007">
    <property type="protein sequence ID" value="KAK0610898.1"/>
    <property type="molecule type" value="Genomic_DNA"/>
</dbReference>
<feature type="compositionally biased region" description="Acidic residues" evidence="1">
    <location>
        <begin position="385"/>
        <end position="394"/>
    </location>
</feature>
<dbReference type="Pfam" id="PF22942">
    <property type="entry name" value="DUF7025"/>
    <property type="match status" value="1"/>
</dbReference>
<dbReference type="InterPro" id="IPR003593">
    <property type="entry name" value="AAA+_ATPase"/>
</dbReference>
<dbReference type="CDD" id="cd19481">
    <property type="entry name" value="RecA-like_protease"/>
    <property type="match status" value="1"/>
</dbReference>
<gene>
    <name evidence="3" type="ORF">B0T14DRAFT_500093</name>
</gene>
<sequence length="706" mass="78868">MSTTLSPALFSSYKGLAATGDRDSQESQPPVEPVVFNAKLCDITQAWLSESERGECYLTGQVGSTRESIDKRFGSNSLILRRNVYPAGKPPELQLEIQSDLLQDAFQRAVVGVRTINTFANPIVVKDPYHELYHFRSEIAEACSAADLTAAQYERLQRELKVLNDFMGEHLGDAIAESEALMAVGNITSACLWSIFKPGEPVVLRRQVPGGRFETFCGILQSARQSRTPNGTPVWSTTIRHMDFEGDRFGVVEDNYEFLLFAGQQPITLLPIYPLSYSSARTAVVTELEARGRTFISLCRSTMEKSGSGHMGYSGPVWVQRKNYQVDGCDFFDAPERTASPLLRRVMIDPEGYKDETSTFRKRVVASSFSAAKHMQPRPARPDDSSDESADFDDMGDDIALVDPDSLTTDELMTFPSRVAGYSLVTKDSGFFLVDGFKPVEWESSWTDHVVSTSPKMQSVLRIASGFAHLSQQFDYGIEAKGRGLVVLLYGPSGCGKTLTAECVAETLRVPLYRVSGGDLGTSPYEVEKQLIRAFDRTSRWGAIMLFDESDAFMTQRREDSLERNALVAGLLRLLEYQRGIILLTTNRREDFDDAFNTRIHVSIEYTALQEKERESIWRWEFKKANWGEDSLSASEYKDLSRLSLDGRTIKNAVHVLKLSTSAVGKSTVALSDLKEVLEFSTGNLRLETRKQVMEFCQGVKALDPM</sequence>
<protein>
    <submittedName>
        <fullName evidence="3">P-loop containing nucleoside triphosphate hydrolase protein</fullName>
    </submittedName>
</protein>
<dbReference type="InterPro" id="IPR054289">
    <property type="entry name" value="DUF7025"/>
</dbReference>
<name>A0AA39TX92_9PEZI</name>
<reference evidence="3" key="1">
    <citation type="submission" date="2023-06" db="EMBL/GenBank/DDBJ databases">
        <title>Genome-scale phylogeny and comparative genomics of the fungal order Sordariales.</title>
        <authorList>
            <consortium name="Lawrence Berkeley National Laboratory"/>
            <person name="Hensen N."/>
            <person name="Bonometti L."/>
            <person name="Westerberg I."/>
            <person name="Brannstrom I.O."/>
            <person name="Guillou S."/>
            <person name="Cros-Aarteil S."/>
            <person name="Calhoun S."/>
            <person name="Haridas S."/>
            <person name="Kuo A."/>
            <person name="Mondo S."/>
            <person name="Pangilinan J."/>
            <person name="Riley R."/>
            <person name="Labutti K."/>
            <person name="Andreopoulos B."/>
            <person name="Lipzen A."/>
            <person name="Chen C."/>
            <person name="Yanf M."/>
            <person name="Daum C."/>
            <person name="Ng V."/>
            <person name="Clum A."/>
            <person name="Steindorff A."/>
            <person name="Ohm R."/>
            <person name="Martin F."/>
            <person name="Silar P."/>
            <person name="Natvig D."/>
            <person name="Lalanne C."/>
            <person name="Gautier V."/>
            <person name="Ament-Velasquez S.L."/>
            <person name="Kruys A."/>
            <person name="Hutchinson M.I."/>
            <person name="Powell A.J."/>
            <person name="Barry K."/>
            <person name="Miller A.N."/>
            <person name="Grigoriev I.V."/>
            <person name="Debuchy R."/>
            <person name="Gladieux P."/>
            <person name="Thoren M.H."/>
            <person name="Johannesson H."/>
        </authorList>
    </citation>
    <scope>NUCLEOTIDE SEQUENCE</scope>
    <source>
        <strain evidence="3">CBS 606.72</strain>
    </source>
</reference>
<proteinExistence type="predicted"/>
<dbReference type="GO" id="GO:0016887">
    <property type="term" value="F:ATP hydrolysis activity"/>
    <property type="evidence" value="ECO:0007669"/>
    <property type="project" value="InterPro"/>
</dbReference>
<accession>A0AA39TX92</accession>